<dbReference type="Gene3D" id="1.20.920.10">
    <property type="entry name" value="Bromodomain-like"/>
    <property type="match status" value="1"/>
</dbReference>
<feature type="domain" description="N-acetyltransferase" evidence="8">
    <location>
        <begin position="23"/>
        <end position="179"/>
    </location>
</feature>
<dbReference type="InterPro" id="IPR000182">
    <property type="entry name" value="GNAT_dom"/>
</dbReference>
<comment type="similarity">
    <text evidence="2">Belongs to the acetyltransferase family. GCN5 subfamily.</text>
</comment>
<dbReference type="EMBL" id="KB469299">
    <property type="protein sequence ID" value="EPQ57325.1"/>
    <property type="molecule type" value="Genomic_DNA"/>
</dbReference>
<evidence type="ECO:0000313" key="10">
    <source>
        <dbReference type="Proteomes" id="UP000030669"/>
    </source>
</evidence>
<evidence type="ECO:0000256" key="4">
    <source>
        <dbReference type="ARBA" id="ARBA00023159"/>
    </source>
</evidence>
<feature type="domain" description="Bromo" evidence="7">
    <location>
        <begin position="266"/>
        <end position="342"/>
    </location>
</feature>
<protein>
    <submittedName>
        <fullName evidence="9">Histone acetyltransferase GCN5</fullName>
    </submittedName>
</protein>
<organism evidence="9 10">
    <name type="scientific">Gloeophyllum trabeum (strain ATCC 11539 / FP-39264 / Madison 617)</name>
    <name type="common">Brown rot fungus</name>
    <dbReference type="NCBI Taxonomy" id="670483"/>
    <lineage>
        <taxon>Eukaryota</taxon>
        <taxon>Fungi</taxon>
        <taxon>Dikarya</taxon>
        <taxon>Basidiomycota</taxon>
        <taxon>Agaricomycotina</taxon>
        <taxon>Agaricomycetes</taxon>
        <taxon>Gloeophyllales</taxon>
        <taxon>Gloeophyllaceae</taxon>
        <taxon>Gloeophyllum</taxon>
    </lineage>
</organism>
<dbReference type="SUPFAM" id="SSF47370">
    <property type="entry name" value="Bromodomain"/>
    <property type="match status" value="1"/>
</dbReference>
<dbReference type="CDD" id="cd04301">
    <property type="entry name" value="NAT_SF"/>
    <property type="match status" value="1"/>
</dbReference>
<dbReference type="InterPro" id="IPR016181">
    <property type="entry name" value="Acyl_CoA_acyltransferase"/>
</dbReference>
<dbReference type="STRING" id="670483.S7RRQ8"/>
<comment type="subcellular location">
    <subcellularLocation>
        <location evidence="1">Nucleus</location>
    </subcellularLocation>
</comment>
<dbReference type="InterPro" id="IPR001487">
    <property type="entry name" value="Bromodomain"/>
</dbReference>
<keyword evidence="4" id="KW-0010">Activator</keyword>
<evidence type="ECO:0000256" key="5">
    <source>
        <dbReference type="ARBA" id="ARBA00023242"/>
    </source>
</evidence>
<dbReference type="GeneID" id="19305821"/>
<dbReference type="eggNOG" id="KOG1472">
    <property type="taxonomic scope" value="Eukaryota"/>
</dbReference>
<dbReference type="PANTHER" id="PTHR45750">
    <property type="entry name" value="GH11602P"/>
    <property type="match status" value="1"/>
</dbReference>
<dbReference type="Pfam" id="PF00439">
    <property type="entry name" value="Bromodomain"/>
    <property type="match status" value="1"/>
</dbReference>
<dbReference type="HOGENOM" id="CLU_015741_1_1_1"/>
<dbReference type="KEGG" id="gtr:GLOTRDRAFT_38162"/>
<evidence type="ECO:0000256" key="2">
    <source>
        <dbReference type="ARBA" id="ARBA00008607"/>
    </source>
</evidence>
<evidence type="ECO:0000259" key="8">
    <source>
        <dbReference type="PROSITE" id="PS51186"/>
    </source>
</evidence>
<keyword evidence="10" id="KW-1185">Reference proteome</keyword>
<proteinExistence type="inferred from homology"/>
<dbReference type="GO" id="GO:0000123">
    <property type="term" value="C:histone acetyltransferase complex"/>
    <property type="evidence" value="ECO:0007669"/>
    <property type="project" value="TreeGrafter"/>
</dbReference>
<dbReference type="InterPro" id="IPR037800">
    <property type="entry name" value="GCN5"/>
</dbReference>
<evidence type="ECO:0000259" key="7">
    <source>
        <dbReference type="PROSITE" id="PS50014"/>
    </source>
</evidence>
<dbReference type="OrthoDB" id="1937912at2759"/>
<evidence type="ECO:0000256" key="6">
    <source>
        <dbReference type="PROSITE-ProRule" id="PRU00035"/>
    </source>
</evidence>
<dbReference type="SMART" id="SM00297">
    <property type="entry name" value="BROMO"/>
    <property type="match status" value="1"/>
</dbReference>
<dbReference type="GO" id="GO:0005634">
    <property type="term" value="C:nucleus"/>
    <property type="evidence" value="ECO:0007669"/>
    <property type="project" value="UniProtKB-SubCell"/>
</dbReference>
<dbReference type="PANTHER" id="PTHR45750:SF3">
    <property type="entry name" value="HISTONE ACETYLTRANSFERASE"/>
    <property type="match status" value="1"/>
</dbReference>
<dbReference type="Pfam" id="PF00583">
    <property type="entry name" value="Acetyltransf_1"/>
    <property type="match status" value="1"/>
</dbReference>
<dbReference type="OMA" id="HQPPKEW"/>
<evidence type="ECO:0000256" key="3">
    <source>
        <dbReference type="ARBA" id="ARBA00023117"/>
    </source>
</evidence>
<gene>
    <name evidence="9" type="ORF">GLOTRDRAFT_38162</name>
</gene>
<dbReference type="Proteomes" id="UP000030669">
    <property type="component" value="Unassembled WGS sequence"/>
</dbReference>
<dbReference type="Gene3D" id="3.40.630.30">
    <property type="match status" value="1"/>
</dbReference>
<dbReference type="AlphaFoldDB" id="S7RRQ8"/>
<dbReference type="PRINTS" id="PR00503">
    <property type="entry name" value="BROMODOMAIN"/>
</dbReference>
<dbReference type="PROSITE" id="PS50014">
    <property type="entry name" value="BROMODOMAIN_2"/>
    <property type="match status" value="1"/>
</dbReference>
<reference evidence="9 10" key="1">
    <citation type="journal article" date="2012" name="Science">
        <title>The Paleozoic origin of enzymatic lignin decomposition reconstructed from 31 fungal genomes.</title>
        <authorList>
            <person name="Floudas D."/>
            <person name="Binder M."/>
            <person name="Riley R."/>
            <person name="Barry K."/>
            <person name="Blanchette R.A."/>
            <person name="Henrissat B."/>
            <person name="Martinez A.T."/>
            <person name="Otillar R."/>
            <person name="Spatafora J.W."/>
            <person name="Yadav J.S."/>
            <person name="Aerts A."/>
            <person name="Benoit I."/>
            <person name="Boyd A."/>
            <person name="Carlson A."/>
            <person name="Copeland A."/>
            <person name="Coutinho P.M."/>
            <person name="de Vries R.P."/>
            <person name="Ferreira P."/>
            <person name="Findley K."/>
            <person name="Foster B."/>
            <person name="Gaskell J."/>
            <person name="Glotzer D."/>
            <person name="Gorecki P."/>
            <person name="Heitman J."/>
            <person name="Hesse C."/>
            <person name="Hori C."/>
            <person name="Igarashi K."/>
            <person name="Jurgens J.A."/>
            <person name="Kallen N."/>
            <person name="Kersten P."/>
            <person name="Kohler A."/>
            <person name="Kuees U."/>
            <person name="Kumar T.K.A."/>
            <person name="Kuo A."/>
            <person name="LaButti K."/>
            <person name="Larrondo L.F."/>
            <person name="Lindquist E."/>
            <person name="Ling A."/>
            <person name="Lombard V."/>
            <person name="Lucas S."/>
            <person name="Lundell T."/>
            <person name="Martin R."/>
            <person name="McLaughlin D.J."/>
            <person name="Morgenstern I."/>
            <person name="Morin E."/>
            <person name="Murat C."/>
            <person name="Nagy L.G."/>
            <person name="Nolan M."/>
            <person name="Ohm R.A."/>
            <person name="Patyshakuliyeva A."/>
            <person name="Rokas A."/>
            <person name="Ruiz-Duenas F.J."/>
            <person name="Sabat G."/>
            <person name="Salamov A."/>
            <person name="Samejima M."/>
            <person name="Schmutz J."/>
            <person name="Slot J.C."/>
            <person name="St John F."/>
            <person name="Stenlid J."/>
            <person name="Sun H."/>
            <person name="Sun S."/>
            <person name="Syed K."/>
            <person name="Tsang A."/>
            <person name="Wiebenga A."/>
            <person name="Young D."/>
            <person name="Pisabarro A."/>
            <person name="Eastwood D.C."/>
            <person name="Martin F."/>
            <person name="Cullen D."/>
            <person name="Grigoriev I.V."/>
            <person name="Hibbett D.S."/>
        </authorList>
    </citation>
    <scope>NUCLEOTIDE SEQUENCE [LARGE SCALE GENOMIC DNA]</scope>
    <source>
        <strain evidence="9 10">ATCC 11539</strain>
    </source>
</reference>
<accession>S7RRQ8</accession>
<keyword evidence="9" id="KW-0808">Transferase</keyword>
<sequence length="365" mass="41978">MGRFKPPTKAEKVAHVELRKGVIRIEPVENDGSPRSWIVLTQLKTLFQKQLPKMPREYIARLVYDSNSRCMAILKRGLKVVGGICFRPFPHRGFAEIVFFATNSVDQVKGYGGMLMDHFKAHIRRTYPDMMHFLTYADNFAVGYFKKQGFSKEITLPRSVWAGYIKDYEGGTIMQCTMLRKVDYLRTREIIGQQREAILEKIREKSRSHVVYPGLFQNGETGPLDPKDVPGLRESGWTADMVSTRGIAWSKSTEHNIMRKLLSDLQAHPVSWAYLQPVDLEVVTDYLDYVSTPMGKYLLLHFATIEGKLNTNAYPNLDALVADAQLVFDNAKTYNPPDSPFHKNAKQMEKYMRDWLVERVKKEES</sequence>
<dbReference type="RefSeq" id="XP_007863929.1">
    <property type="nucleotide sequence ID" value="XM_007865738.1"/>
</dbReference>
<keyword evidence="5" id="KW-0539">Nucleus</keyword>
<name>S7RRQ8_GLOTA</name>
<evidence type="ECO:0000313" key="9">
    <source>
        <dbReference type="EMBL" id="EPQ57325.1"/>
    </source>
</evidence>
<keyword evidence="3 6" id="KW-0103">Bromodomain</keyword>
<dbReference type="PROSITE" id="PS51186">
    <property type="entry name" value="GNAT"/>
    <property type="match status" value="1"/>
</dbReference>
<dbReference type="InterPro" id="IPR036427">
    <property type="entry name" value="Bromodomain-like_sf"/>
</dbReference>
<dbReference type="SUPFAM" id="SSF55729">
    <property type="entry name" value="Acyl-CoA N-acyltransferases (Nat)"/>
    <property type="match status" value="1"/>
</dbReference>
<evidence type="ECO:0000256" key="1">
    <source>
        <dbReference type="ARBA" id="ARBA00004123"/>
    </source>
</evidence>
<dbReference type="GO" id="GO:0010484">
    <property type="term" value="F:histone H3 acetyltransferase activity"/>
    <property type="evidence" value="ECO:0007669"/>
    <property type="project" value="TreeGrafter"/>
</dbReference>
<dbReference type="GO" id="GO:0045944">
    <property type="term" value="P:positive regulation of transcription by RNA polymerase II"/>
    <property type="evidence" value="ECO:0007669"/>
    <property type="project" value="TreeGrafter"/>
</dbReference>